<evidence type="ECO:0000313" key="2">
    <source>
        <dbReference type="EMBL" id="GAA0369697.1"/>
    </source>
</evidence>
<protein>
    <recommendedName>
        <fullName evidence="1">Polysaccharide lyase 14 domain-containing protein</fullName>
    </recommendedName>
</protein>
<dbReference type="EMBL" id="BAAAEI010000023">
    <property type="protein sequence ID" value="GAA0369697.1"/>
    <property type="molecule type" value="Genomic_DNA"/>
</dbReference>
<dbReference type="Proteomes" id="UP001501757">
    <property type="component" value="Unassembled WGS sequence"/>
</dbReference>
<dbReference type="PANTHER" id="PTHR40124:SF1">
    <property type="entry name" value="DISAGGREGATASE RELATED REPEAT PROTEIN"/>
    <property type="match status" value="1"/>
</dbReference>
<proteinExistence type="predicted"/>
<keyword evidence="3" id="KW-1185">Reference proteome</keyword>
<accession>A0ABN0XPP3</accession>
<comment type="caution">
    <text evidence="2">The sequence shown here is derived from an EMBL/GenBank/DDBJ whole genome shotgun (WGS) entry which is preliminary data.</text>
</comment>
<gene>
    <name evidence="2" type="ORF">GCM10009092_37460</name>
</gene>
<reference evidence="2 3" key="1">
    <citation type="journal article" date="2019" name="Int. J. Syst. Evol. Microbiol.">
        <title>The Global Catalogue of Microorganisms (GCM) 10K type strain sequencing project: providing services to taxonomists for standard genome sequencing and annotation.</title>
        <authorList>
            <consortium name="The Broad Institute Genomics Platform"/>
            <consortium name="The Broad Institute Genome Sequencing Center for Infectious Disease"/>
            <person name="Wu L."/>
            <person name="Ma J."/>
        </authorList>
    </citation>
    <scope>NUCLEOTIDE SEQUENCE [LARGE SCALE GENOMIC DNA]</scope>
    <source>
        <strain evidence="2 3">JCM 13378</strain>
    </source>
</reference>
<dbReference type="Gene3D" id="2.60.120.200">
    <property type="match status" value="1"/>
</dbReference>
<dbReference type="PANTHER" id="PTHR40124">
    <property type="match status" value="1"/>
</dbReference>
<organism evidence="2 3">
    <name type="scientific">Bowmanella denitrificans</name>
    <dbReference type="NCBI Taxonomy" id="366582"/>
    <lineage>
        <taxon>Bacteria</taxon>
        <taxon>Pseudomonadati</taxon>
        <taxon>Pseudomonadota</taxon>
        <taxon>Gammaproteobacteria</taxon>
        <taxon>Alteromonadales</taxon>
        <taxon>Alteromonadaceae</taxon>
        <taxon>Bowmanella</taxon>
    </lineage>
</organism>
<evidence type="ECO:0000313" key="3">
    <source>
        <dbReference type="Proteomes" id="UP001501757"/>
    </source>
</evidence>
<dbReference type="Pfam" id="PF21294">
    <property type="entry name" value="Polysacc_lyase_14"/>
    <property type="match status" value="1"/>
</dbReference>
<name>A0ABN0XPP3_9ALTE</name>
<sequence>MDHIIVGNEKIGIIRFVLPPEVPLEQKADAAQLNLQLTQRQHGDTSVVAVQFDTQDQNEPIENGFARRFYQDQGIGSHPAVFYADQFDKLEILPLIQHKLGMLTTPWSYQDEVDYVQLDAVENKALSQQRAILARFTPNKNLAHNAEYKFASHLGSEPEEAYLRYYLYIEDNAFVSGGGKLPGFSGTYNRAGWGGRRNDGFNGWSARGTFFASVVDTNHLANHVPIGSYLYDVSDNRKYGYTIPWGHQASTLQPGKWHCIEQFIKLNTPGVSDGQLIAWVNGIRVYQNTSLNFRSTEALKIEKVWMNFYFGGTSRPSTRFDMYYDNVVIASQYIGPMGKLKTPPSEFD</sequence>
<evidence type="ECO:0000259" key="1">
    <source>
        <dbReference type="Pfam" id="PF21294"/>
    </source>
</evidence>
<feature type="domain" description="Polysaccharide lyase 14" evidence="1">
    <location>
        <begin position="152"/>
        <end position="315"/>
    </location>
</feature>
<dbReference type="InterPro" id="IPR048958">
    <property type="entry name" value="Polysacc_lyase_14"/>
</dbReference>